<sequence length="73" mass="8291">MAIVMTKSGAEGFPTMITNWRRVRLCPVSTRTQALSLVASPLLRSVYRCVCSFQCWKMTAVVRAGYKSEDEDW</sequence>
<dbReference type="Proteomes" id="UP000501690">
    <property type="component" value="Linkage Group LG2"/>
</dbReference>
<evidence type="ECO:0000313" key="2">
    <source>
        <dbReference type="Proteomes" id="UP000501690"/>
    </source>
</evidence>
<proteinExistence type="predicted"/>
<dbReference type="EMBL" id="CP039346">
    <property type="protein sequence ID" value="QCD83546.1"/>
    <property type="molecule type" value="Genomic_DNA"/>
</dbReference>
<dbReference type="AlphaFoldDB" id="A0A4D6L4Z4"/>
<protein>
    <submittedName>
        <fullName evidence="1">Uncharacterized protein</fullName>
    </submittedName>
</protein>
<name>A0A4D6L4Z4_VIGUN</name>
<reference evidence="1 2" key="1">
    <citation type="submission" date="2019-04" db="EMBL/GenBank/DDBJ databases">
        <title>An improved genome assembly and genetic linkage map for asparagus bean, Vigna unguiculata ssp. sesquipedialis.</title>
        <authorList>
            <person name="Xia Q."/>
            <person name="Zhang R."/>
            <person name="Dong Y."/>
        </authorList>
    </citation>
    <scope>NUCLEOTIDE SEQUENCE [LARGE SCALE GENOMIC DNA]</scope>
    <source>
        <tissue evidence="1">Leaf</tissue>
    </source>
</reference>
<evidence type="ECO:0000313" key="1">
    <source>
        <dbReference type="EMBL" id="QCD83546.1"/>
    </source>
</evidence>
<keyword evidence="2" id="KW-1185">Reference proteome</keyword>
<accession>A0A4D6L4Z4</accession>
<gene>
    <name evidence="1" type="ORF">DEO72_LG2g3892</name>
</gene>
<organism evidence="1 2">
    <name type="scientific">Vigna unguiculata</name>
    <name type="common">Cowpea</name>
    <dbReference type="NCBI Taxonomy" id="3917"/>
    <lineage>
        <taxon>Eukaryota</taxon>
        <taxon>Viridiplantae</taxon>
        <taxon>Streptophyta</taxon>
        <taxon>Embryophyta</taxon>
        <taxon>Tracheophyta</taxon>
        <taxon>Spermatophyta</taxon>
        <taxon>Magnoliopsida</taxon>
        <taxon>eudicotyledons</taxon>
        <taxon>Gunneridae</taxon>
        <taxon>Pentapetalae</taxon>
        <taxon>rosids</taxon>
        <taxon>fabids</taxon>
        <taxon>Fabales</taxon>
        <taxon>Fabaceae</taxon>
        <taxon>Papilionoideae</taxon>
        <taxon>50 kb inversion clade</taxon>
        <taxon>NPAAA clade</taxon>
        <taxon>indigoferoid/millettioid clade</taxon>
        <taxon>Phaseoleae</taxon>
        <taxon>Vigna</taxon>
    </lineage>
</organism>